<dbReference type="PROSITE" id="PS51176">
    <property type="entry name" value="PDH_ADH"/>
    <property type="match status" value="1"/>
</dbReference>
<reference evidence="3" key="1">
    <citation type="submission" date="2020-10" db="EMBL/GenBank/DDBJ databases">
        <authorList>
            <person name="Gilroy R."/>
        </authorList>
    </citation>
    <scope>NUCLEOTIDE SEQUENCE</scope>
    <source>
        <strain evidence="3">35461</strain>
    </source>
</reference>
<dbReference type="Gene3D" id="1.10.3660.10">
    <property type="entry name" value="6-phosphogluconate dehydrogenase C-terminal like domain"/>
    <property type="match status" value="1"/>
</dbReference>
<dbReference type="GO" id="GO:0004665">
    <property type="term" value="F:prephenate dehydrogenase (NADP+) activity"/>
    <property type="evidence" value="ECO:0007669"/>
    <property type="project" value="InterPro"/>
</dbReference>
<proteinExistence type="predicted"/>
<dbReference type="GO" id="GO:0008977">
    <property type="term" value="F:prephenate dehydrogenase (NAD+) activity"/>
    <property type="evidence" value="ECO:0007669"/>
    <property type="project" value="InterPro"/>
</dbReference>
<dbReference type="InterPro" id="IPR036291">
    <property type="entry name" value="NAD(P)-bd_dom_sf"/>
</dbReference>
<feature type="domain" description="Prephenate/arogenate dehydrogenase" evidence="2">
    <location>
        <begin position="7"/>
        <end position="277"/>
    </location>
</feature>
<dbReference type="SUPFAM" id="SSF51735">
    <property type="entry name" value="NAD(P)-binding Rossmann-fold domains"/>
    <property type="match status" value="1"/>
</dbReference>
<dbReference type="InterPro" id="IPR046825">
    <property type="entry name" value="PDH_C"/>
</dbReference>
<gene>
    <name evidence="3" type="ORF">IAC79_00565</name>
</gene>
<evidence type="ECO:0000313" key="3">
    <source>
        <dbReference type="EMBL" id="HIV08593.1"/>
    </source>
</evidence>
<dbReference type="EMBL" id="DVOR01000018">
    <property type="protein sequence ID" value="HIV08593.1"/>
    <property type="molecule type" value="Genomic_DNA"/>
</dbReference>
<dbReference type="GO" id="GO:0070403">
    <property type="term" value="F:NAD+ binding"/>
    <property type="evidence" value="ECO:0007669"/>
    <property type="project" value="InterPro"/>
</dbReference>
<evidence type="ECO:0000259" key="2">
    <source>
        <dbReference type="PROSITE" id="PS51176"/>
    </source>
</evidence>
<dbReference type="InterPro" id="IPR050812">
    <property type="entry name" value="Preph/Arog_dehydrog"/>
</dbReference>
<dbReference type="SUPFAM" id="SSF48179">
    <property type="entry name" value="6-phosphogluconate dehydrogenase C-terminal domain-like"/>
    <property type="match status" value="1"/>
</dbReference>
<protein>
    <submittedName>
        <fullName evidence="3">Prephenate dehydrogenase/arogenate dehydrogenase family protein</fullName>
    </submittedName>
</protein>
<evidence type="ECO:0000313" key="4">
    <source>
        <dbReference type="Proteomes" id="UP000886845"/>
    </source>
</evidence>
<dbReference type="InterPro" id="IPR003099">
    <property type="entry name" value="Prephen_DH"/>
</dbReference>
<sequence>MTSPLFPTIGIAGIGLIGGSLAKDLRTFGLAGRILGWNRTAAHAERALELGLVDETVPTLEDLAAQSDLLVLAMPVDILVRRLPRLLDAARPGQTLIDVGSTKRALAEAVADHPNRPRYVACHPMAGTERSGPDAAIDNLFRNRFTLIIDPERSDPDALAKVRALWERVGAVLAEMSAPEHDRTAALLSHMPHVLAYALARTIKEAERNQALNARFAGGGLASMTRIAHSPISMWQPIFRQNKGPLLDAVDAFAAHLAAFRQAIADDDSAALEALMR</sequence>
<dbReference type="Gene3D" id="3.40.50.720">
    <property type="entry name" value="NAD(P)-binding Rossmann-like Domain"/>
    <property type="match status" value="1"/>
</dbReference>
<dbReference type="Pfam" id="PF02153">
    <property type="entry name" value="PDH_N"/>
    <property type="match status" value="1"/>
</dbReference>
<dbReference type="Proteomes" id="UP000886845">
    <property type="component" value="Unassembled WGS sequence"/>
</dbReference>
<reference evidence="3" key="2">
    <citation type="journal article" date="2021" name="PeerJ">
        <title>Extensive microbial diversity within the chicken gut microbiome revealed by metagenomics and culture.</title>
        <authorList>
            <person name="Gilroy R."/>
            <person name="Ravi A."/>
            <person name="Getino M."/>
            <person name="Pursley I."/>
            <person name="Horton D.L."/>
            <person name="Alikhan N.F."/>
            <person name="Baker D."/>
            <person name="Gharbi K."/>
            <person name="Hall N."/>
            <person name="Watson M."/>
            <person name="Adriaenssens E.M."/>
            <person name="Foster-Nyarko E."/>
            <person name="Jarju S."/>
            <person name="Secka A."/>
            <person name="Antonio M."/>
            <person name="Oren A."/>
            <person name="Chaudhuri R.R."/>
            <person name="La Ragione R."/>
            <person name="Hildebrand F."/>
            <person name="Pallen M.J."/>
        </authorList>
    </citation>
    <scope>NUCLEOTIDE SEQUENCE</scope>
    <source>
        <strain evidence="3">35461</strain>
    </source>
</reference>
<accession>A0A9D1T2T1</accession>
<organism evidence="3 4">
    <name type="scientific">Candidatus Spyradenecus faecavium</name>
    <dbReference type="NCBI Taxonomy" id="2840947"/>
    <lineage>
        <taxon>Bacteria</taxon>
        <taxon>Pseudomonadati</taxon>
        <taxon>Lentisphaerota</taxon>
        <taxon>Lentisphaeria</taxon>
        <taxon>Lentisphaerales</taxon>
        <taxon>Lentisphaeraceae</taxon>
        <taxon>Lentisphaeraceae incertae sedis</taxon>
        <taxon>Candidatus Spyradenecus</taxon>
    </lineage>
</organism>
<dbReference type="InterPro" id="IPR046826">
    <property type="entry name" value="PDH_N"/>
</dbReference>
<name>A0A9D1T2T1_9BACT</name>
<dbReference type="InterPro" id="IPR008927">
    <property type="entry name" value="6-PGluconate_DH-like_C_sf"/>
</dbReference>
<dbReference type="PANTHER" id="PTHR21363">
    <property type="entry name" value="PREPHENATE DEHYDROGENASE"/>
    <property type="match status" value="1"/>
</dbReference>
<evidence type="ECO:0000256" key="1">
    <source>
        <dbReference type="ARBA" id="ARBA00023002"/>
    </source>
</evidence>
<dbReference type="AlphaFoldDB" id="A0A9D1T2T1"/>
<keyword evidence="1" id="KW-0560">Oxidoreductase</keyword>
<comment type="caution">
    <text evidence="3">The sequence shown here is derived from an EMBL/GenBank/DDBJ whole genome shotgun (WGS) entry which is preliminary data.</text>
</comment>
<dbReference type="Pfam" id="PF20463">
    <property type="entry name" value="PDH_C"/>
    <property type="match status" value="1"/>
</dbReference>
<dbReference type="PANTHER" id="PTHR21363:SF0">
    <property type="entry name" value="PREPHENATE DEHYDROGENASE [NADP(+)]"/>
    <property type="match status" value="1"/>
</dbReference>
<dbReference type="FunFam" id="3.40.50.720:FF:000208">
    <property type="entry name" value="Prephenate dehydrogenase"/>
    <property type="match status" value="1"/>
</dbReference>
<dbReference type="GO" id="GO:0006571">
    <property type="term" value="P:tyrosine biosynthetic process"/>
    <property type="evidence" value="ECO:0007669"/>
    <property type="project" value="InterPro"/>
</dbReference>